<dbReference type="RefSeq" id="WP_334477323.1">
    <property type="nucleotide sequence ID" value="NZ_JAZHRV010000001.1"/>
</dbReference>
<comment type="caution">
    <text evidence="2">The sequence shown here is derived from an EMBL/GenBank/DDBJ whole genome shotgun (WGS) entry which is preliminary data.</text>
</comment>
<evidence type="ECO:0000259" key="1">
    <source>
        <dbReference type="Pfam" id="PF12697"/>
    </source>
</evidence>
<accession>A0ABU8B4F1</accession>
<dbReference type="InterPro" id="IPR029058">
    <property type="entry name" value="AB_hydrolase_fold"/>
</dbReference>
<dbReference type="Gene3D" id="3.40.50.1820">
    <property type="entry name" value="alpha/beta hydrolase"/>
    <property type="match status" value="1"/>
</dbReference>
<dbReference type="SUPFAM" id="SSF53474">
    <property type="entry name" value="alpha/beta-Hydrolases"/>
    <property type="match status" value="1"/>
</dbReference>
<evidence type="ECO:0000313" key="2">
    <source>
        <dbReference type="EMBL" id="MEH2552951.1"/>
    </source>
</evidence>
<protein>
    <submittedName>
        <fullName evidence="2">Pimeloyl-ACP methyl ester carboxylesterase</fullName>
    </submittedName>
</protein>
<feature type="domain" description="AB hydrolase-1" evidence="1">
    <location>
        <begin position="33"/>
        <end position="260"/>
    </location>
</feature>
<organism evidence="2 3">
    <name type="scientific">Bradyrhizobium algeriense</name>
    <dbReference type="NCBI Taxonomy" id="634784"/>
    <lineage>
        <taxon>Bacteria</taxon>
        <taxon>Pseudomonadati</taxon>
        <taxon>Pseudomonadota</taxon>
        <taxon>Alphaproteobacteria</taxon>
        <taxon>Hyphomicrobiales</taxon>
        <taxon>Nitrobacteraceae</taxon>
        <taxon>Bradyrhizobium</taxon>
    </lineage>
</organism>
<dbReference type="InterPro" id="IPR050266">
    <property type="entry name" value="AB_hydrolase_sf"/>
</dbReference>
<dbReference type="EMBL" id="JAZHRV010000001">
    <property type="protein sequence ID" value="MEH2552951.1"/>
    <property type="molecule type" value="Genomic_DNA"/>
</dbReference>
<gene>
    <name evidence="2" type="ORF">V1286_000480</name>
</gene>
<dbReference type="PRINTS" id="PR00111">
    <property type="entry name" value="ABHYDROLASE"/>
</dbReference>
<reference evidence="2 3" key="1">
    <citation type="submission" date="2024-02" db="EMBL/GenBank/DDBJ databases">
        <title>Adaptive strategies in a cosmopolitan and abundant soil bacterium.</title>
        <authorList>
            <person name="Carini P."/>
        </authorList>
    </citation>
    <scope>NUCLEOTIDE SEQUENCE [LARGE SCALE GENOMIC DNA]</scope>
    <source>
        <strain evidence="2 3">AZCC 1608</strain>
    </source>
</reference>
<name>A0ABU8B4F1_9BRAD</name>
<dbReference type="InterPro" id="IPR000073">
    <property type="entry name" value="AB_hydrolase_1"/>
</dbReference>
<dbReference type="PANTHER" id="PTHR43798">
    <property type="entry name" value="MONOACYLGLYCEROL LIPASE"/>
    <property type="match status" value="1"/>
</dbReference>
<dbReference type="Proteomes" id="UP001364224">
    <property type="component" value="Unassembled WGS sequence"/>
</dbReference>
<dbReference type="Pfam" id="PF12697">
    <property type="entry name" value="Abhydrolase_6"/>
    <property type="match status" value="1"/>
</dbReference>
<proteinExistence type="predicted"/>
<keyword evidence="3" id="KW-1185">Reference proteome</keyword>
<evidence type="ECO:0000313" key="3">
    <source>
        <dbReference type="Proteomes" id="UP001364224"/>
    </source>
</evidence>
<sequence length="279" mass="30109">MSVTRTGSNVERRFVTTPLGRIHVAMAGTGFPVLLLHQTPRSWDEYRDVLPLLGRDFRAIAMDTLGFGDSASPAGDPSIELWAEGAFALLDALEEPRAAIVGHHTGAVIAIEMAASVPARVSALVLSACPFVDAARRAKHHGTRVIDDVEARTDGAHLTELWARRQPFYPADDIDLLQRFVVDALRAGEMAAEGHRVVNRYRMEDRLGQIHCPTLVIAPTGDPHVHPVAPKVAGAIEGSILRELSGGMVPLPDQMPEAFAGLVRDFVAAQTAKIQTAKT</sequence>